<feature type="binding site" evidence="8">
    <location>
        <begin position="189"/>
        <end position="193"/>
    </location>
    <ligand>
        <name>GTP</name>
        <dbReference type="ChEBI" id="CHEBI:37565"/>
    </ligand>
</feature>
<evidence type="ECO:0000313" key="11">
    <source>
        <dbReference type="EMBL" id="BBM84926.1"/>
    </source>
</evidence>
<dbReference type="NCBIfam" id="NF008955">
    <property type="entry name" value="PRK12297.1"/>
    <property type="match status" value="1"/>
</dbReference>
<dbReference type="PROSITE" id="PS51883">
    <property type="entry name" value="OBG"/>
    <property type="match status" value="1"/>
</dbReference>
<feature type="binding site" evidence="8">
    <location>
        <begin position="211"/>
        <end position="214"/>
    </location>
    <ligand>
        <name>GTP</name>
        <dbReference type="ChEBI" id="CHEBI:37565"/>
    </ligand>
</feature>
<evidence type="ECO:0000256" key="4">
    <source>
        <dbReference type="ARBA" id="ARBA00022741"/>
    </source>
</evidence>
<dbReference type="NCBIfam" id="TIGR02729">
    <property type="entry name" value="Obg_CgtA"/>
    <property type="match status" value="1"/>
</dbReference>
<dbReference type="InterPro" id="IPR006073">
    <property type="entry name" value="GTP-bd"/>
</dbReference>
<dbReference type="Gene3D" id="2.70.210.12">
    <property type="entry name" value="GTP1/OBG domain"/>
    <property type="match status" value="1"/>
</dbReference>
<dbReference type="GO" id="GO:0000287">
    <property type="term" value="F:magnesium ion binding"/>
    <property type="evidence" value="ECO:0007669"/>
    <property type="project" value="InterPro"/>
</dbReference>
<dbReference type="GO" id="GO:0005525">
    <property type="term" value="F:GTP binding"/>
    <property type="evidence" value="ECO:0007669"/>
    <property type="project" value="UniProtKB-UniRule"/>
</dbReference>
<evidence type="ECO:0000256" key="8">
    <source>
        <dbReference type="HAMAP-Rule" id="MF_01454"/>
    </source>
</evidence>
<dbReference type="CDD" id="cd01898">
    <property type="entry name" value="Obg"/>
    <property type="match status" value="1"/>
</dbReference>
<dbReference type="PRINTS" id="PR00326">
    <property type="entry name" value="GTP1OBG"/>
</dbReference>
<evidence type="ECO:0000313" key="12">
    <source>
        <dbReference type="Proteomes" id="UP000326354"/>
    </source>
</evidence>
<proteinExistence type="inferred from homology"/>
<comment type="function">
    <text evidence="8">An essential GTPase which binds GTP, GDP and possibly (p)ppGpp with moderate affinity, with high nucleotide exchange rates and a fairly low GTP hydrolysis rate. Plays a role in control of the cell cycle, stress response, ribosome biogenesis and in those bacteria that undergo differentiation, in morphogenesis control.</text>
</comment>
<protein>
    <recommendedName>
        <fullName evidence="8">GTPase Obg</fullName>
        <ecNumber evidence="8">3.6.5.-</ecNumber>
    </recommendedName>
    <alternativeName>
        <fullName evidence="8">GTP-binding protein Obg</fullName>
    </alternativeName>
</protein>
<dbReference type="FunFam" id="2.70.210.12:FF:000001">
    <property type="entry name" value="GTPase Obg"/>
    <property type="match status" value="1"/>
</dbReference>
<dbReference type="InterPro" id="IPR027417">
    <property type="entry name" value="P-loop_NTPase"/>
</dbReference>
<dbReference type="EC" id="3.6.5.-" evidence="8"/>
<dbReference type="InterPro" id="IPR031167">
    <property type="entry name" value="G_OBG"/>
</dbReference>
<dbReference type="EMBL" id="AP019860">
    <property type="protein sequence ID" value="BBM84926.1"/>
    <property type="molecule type" value="Genomic_DNA"/>
</dbReference>
<dbReference type="InterPro" id="IPR006074">
    <property type="entry name" value="GTP1-OBG_CS"/>
</dbReference>
<feature type="binding site" evidence="8">
    <location>
        <begin position="307"/>
        <end position="309"/>
    </location>
    <ligand>
        <name>GTP</name>
        <dbReference type="ChEBI" id="CHEBI:37565"/>
    </ligand>
</feature>
<comment type="subcellular location">
    <subcellularLocation>
        <location evidence="8">Cytoplasm</location>
    </subcellularLocation>
</comment>
<dbReference type="Pfam" id="PF01926">
    <property type="entry name" value="MMR_HSR1"/>
    <property type="match status" value="1"/>
</dbReference>
<dbReference type="PANTHER" id="PTHR11702:SF31">
    <property type="entry name" value="MITOCHONDRIAL RIBOSOME-ASSOCIATED GTPASE 2"/>
    <property type="match status" value="1"/>
</dbReference>
<dbReference type="OrthoDB" id="9807318at2"/>
<dbReference type="SUPFAM" id="SSF82051">
    <property type="entry name" value="Obg GTP-binding protein N-terminal domain"/>
    <property type="match status" value="1"/>
</dbReference>
<feature type="binding site" evidence="8">
    <location>
        <begin position="281"/>
        <end position="284"/>
    </location>
    <ligand>
        <name>GTP</name>
        <dbReference type="ChEBI" id="CHEBI:37565"/>
    </ligand>
</feature>
<dbReference type="Pfam" id="PF01018">
    <property type="entry name" value="GTP1_OBG"/>
    <property type="match status" value="1"/>
</dbReference>
<dbReference type="PROSITE" id="PS00905">
    <property type="entry name" value="GTP1_OBG"/>
    <property type="match status" value="1"/>
</dbReference>
<name>A0A5S9INY3_UABAM</name>
<dbReference type="Proteomes" id="UP000326354">
    <property type="component" value="Chromosome"/>
</dbReference>
<keyword evidence="5 8" id="KW-0378">Hydrolase</keyword>
<evidence type="ECO:0000256" key="5">
    <source>
        <dbReference type="ARBA" id="ARBA00022801"/>
    </source>
</evidence>
<feature type="binding site" evidence="8">
    <location>
        <position position="191"/>
    </location>
    <ligand>
        <name>Mg(2+)</name>
        <dbReference type="ChEBI" id="CHEBI:18420"/>
    </ligand>
</feature>
<comment type="subunit">
    <text evidence="8">Monomer.</text>
</comment>
<dbReference type="RefSeq" id="WP_151969053.1">
    <property type="nucleotide sequence ID" value="NZ_AP019860.1"/>
</dbReference>
<dbReference type="InterPro" id="IPR014100">
    <property type="entry name" value="GTP-bd_Obg/CgtA"/>
</dbReference>
<dbReference type="NCBIfam" id="NF008956">
    <property type="entry name" value="PRK12299.1"/>
    <property type="match status" value="1"/>
</dbReference>
<evidence type="ECO:0000256" key="1">
    <source>
        <dbReference type="ARBA" id="ARBA00007699"/>
    </source>
</evidence>
<dbReference type="InterPro" id="IPR006169">
    <property type="entry name" value="GTP1_OBG_dom"/>
</dbReference>
<reference evidence="11 12" key="1">
    <citation type="submission" date="2019-08" db="EMBL/GenBank/DDBJ databases">
        <title>Complete genome sequence of Candidatus Uab amorphum.</title>
        <authorList>
            <person name="Shiratori T."/>
            <person name="Suzuki S."/>
            <person name="Kakizawa Y."/>
            <person name="Ishida K."/>
        </authorList>
    </citation>
    <scope>NUCLEOTIDE SEQUENCE [LARGE SCALE GENOMIC DNA]</scope>
    <source>
        <strain evidence="11 12">SRT547</strain>
    </source>
</reference>
<evidence type="ECO:0000256" key="6">
    <source>
        <dbReference type="ARBA" id="ARBA00022842"/>
    </source>
</evidence>
<accession>A0A5S9INY3</accession>
<dbReference type="GO" id="GO:0003924">
    <property type="term" value="F:GTPase activity"/>
    <property type="evidence" value="ECO:0007669"/>
    <property type="project" value="UniProtKB-UniRule"/>
</dbReference>
<comment type="similarity">
    <text evidence="1 8">Belongs to the TRAFAC class OBG-HflX-like GTPase superfamily. OBG GTPase family.</text>
</comment>
<evidence type="ECO:0000256" key="2">
    <source>
        <dbReference type="ARBA" id="ARBA00022490"/>
    </source>
</evidence>
<feature type="binding site" evidence="8">
    <location>
        <position position="171"/>
    </location>
    <ligand>
        <name>Mg(2+)</name>
        <dbReference type="ChEBI" id="CHEBI:18420"/>
    </ligand>
</feature>
<keyword evidence="3 8" id="KW-0479">Metal-binding</keyword>
<evidence type="ECO:0000256" key="7">
    <source>
        <dbReference type="ARBA" id="ARBA00023134"/>
    </source>
</evidence>
<evidence type="ECO:0000256" key="3">
    <source>
        <dbReference type="ARBA" id="ARBA00022723"/>
    </source>
</evidence>
<dbReference type="GO" id="GO:0043022">
    <property type="term" value="F:ribosome binding"/>
    <property type="evidence" value="ECO:0007669"/>
    <property type="project" value="UniProtKB-ARBA"/>
</dbReference>
<gene>
    <name evidence="8" type="primary">obg</name>
    <name evidence="11" type="ORF">UABAM_03287</name>
</gene>
<evidence type="ECO:0000259" key="10">
    <source>
        <dbReference type="PROSITE" id="PS51883"/>
    </source>
</evidence>
<dbReference type="GO" id="GO:0005737">
    <property type="term" value="C:cytoplasm"/>
    <property type="evidence" value="ECO:0007669"/>
    <property type="project" value="UniProtKB-SubCell"/>
</dbReference>
<feature type="binding site" evidence="8">
    <location>
        <begin position="164"/>
        <end position="171"/>
    </location>
    <ligand>
        <name>GTP</name>
        <dbReference type="ChEBI" id="CHEBI:37565"/>
    </ligand>
</feature>
<dbReference type="PROSITE" id="PS51710">
    <property type="entry name" value="G_OBG"/>
    <property type="match status" value="1"/>
</dbReference>
<dbReference type="AlphaFoldDB" id="A0A5S9INY3"/>
<keyword evidence="2 8" id="KW-0963">Cytoplasm</keyword>
<dbReference type="PANTHER" id="PTHR11702">
    <property type="entry name" value="DEVELOPMENTALLY REGULATED GTP-BINDING PROTEIN-RELATED"/>
    <property type="match status" value="1"/>
</dbReference>
<comment type="cofactor">
    <cofactor evidence="8">
        <name>Mg(2+)</name>
        <dbReference type="ChEBI" id="CHEBI:18420"/>
    </cofactor>
</comment>
<keyword evidence="12" id="KW-1185">Reference proteome</keyword>
<dbReference type="InterPro" id="IPR045086">
    <property type="entry name" value="OBG_GTPase"/>
</dbReference>
<dbReference type="PIRSF" id="PIRSF002401">
    <property type="entry name" value="GTP_bd_Obg/CgtA"/>
    <property type="match status" value="1"/>
</dbReference>
<dbReference type="InterPro" id="IPR036726">
    <property type="entry name" value="GTP1_OBG_dom_sf"/>
</dbReference>
<dbReference type="HAMAP" id="MF_01454">
    <property type="entry name" value="GTPase_Obg"/>
    <property type="match status" value="1"/>
</dbReference>
<dbReference type="KEGG" id="uam:UABAM_03287"/>
<organism evidence="11 12">
    <name type="scientific">Uabimicrobium amorphum</name>
    <dbReference type="NCBI Taxonomy" id="2596890"/>
    <lineage>
        <taxon>Bacteria</taxon>
        <taxon>Pseudomonadati</taxon>
        <taxon>Planctomycetota</taxon>
        <taxon>Candidatus Uabimicrobiia</taxon>
        <taxon>Candidatus Uabimicrobiales</taxon>
        <taxon>Candidatus Uabimicrobiaceae</taxon>
        <taxon>Candidatus Uabimicrobium</taxon>
    </lineage>
</organism>
<dbReference type="SUPFAM" id="SSF52540">
    <property type="entry name" value="P-loop containing nucleoside triphosphate hydrolases"/>
    <property type="match status" value="1"/>
</dbReference>
<feature type="domain" description="Obg" evidence="10">
    <location>
        <begin position="1"/>
        <end position="157"/>
    </location>
</feature>
<keyword evidence="7 8" id="KW-0342">GTP-binding</keyword>
<evidence type="ECO:0000259" key="9">
    <source>
        <dbReference type="PROSITE" id="PS51710"/>
    </source>
</evidence>
<keyword evidence="4 8" id="KW-0547">Nucleotide-binding</keyword>
<dbReference type="Gene3D" id="3.40.50.300">
    <property type="entry name" value="P-loop containing nucleotide triphosphate hydrolases"/>
    <property type="match status" value="1"/>
</dbReference>
<dbReference type="GO" id="GO:0042254">
    <property type="term" value="P:ribosome biogenesis"/>
    <property type="evidence" value="ECO:0007669"/>
    <property type="project" value="UniProtKB-UniRule"/>
</dbReference>
<feature type="domain" description="OBG-type G" evidence="9">
    <location>
        <begin position="158"/>
        <end position="326"/>
    </location>
</feature>
<keyword evidence="6 8" id="KW-0460">Magnesium</keyword>
<sequence>MFKDEAKIYVRSGDGGNGCVSFRREKYIPKGGPDGGDGGKGGDVIIRANTHCSTLLELIRSRKFIAKNGENGKGKKCTGRSANDLIIKVPIGTIIRDEQGELIADLTEHQSEVVVVKGGKGGRGNVHFATATHQTPREAENGQPGEDKYLQLDLKLIADVGLVGFPNAGKSTLLSRVSAAKPKIADYPFTTLEPQLGIAQLSEYQTMVIADIPGLIEGAHKGVGLGDRFLRHIERTRTLLYVLEMTPDQAQSPKESLEILQKELKSHSKVLSEKKYLITASKMDIPGSEQIYEDFAKEVGQKVYQISSVTGQGLQQLLFALYESAQASKNDEE</sequence>